<evidence type="ECO:0000313" key="2">
    <source>
        <dbReference type="EMBL" id="KAF0674759.1"/>
    </source>
</evidence>
<accession>A0A921TDW3</accession>
<dbReference type="EMBL" id="APKE01000035">
    <property type="protein sequence ID" value="KAF0674759.1"/>
    <property type="molecule type" value="Genomic_DNA"/>
</dbReference>
<dbReference type="Gene3D" id="3.90.1200.10">
    <property type="match status" value="1"/>
</dbReference>
<dbReference type="Proteomes" id="UP000698242">
    <property type="component" value="Unassembled WGS sequence"/>
</dbReference>
<dbReference type="InterPro" id="IPR011009">
    <property type="entry name" value="Kinase-like_dom_sf"/>
</dbReference>
<dbReference type="Pfam" id="PF01636">
    <property type="entry name" value="APH"/>
    <property type="match status" value="1"/>
</dbReference>
<dbReference type="AlphaFoldDB" id="A0A921TDW3"/>
<reference evidence="2" key="1">
    <citation type="submission" date="2013-03" db="EMBL/GenBank/DDBJ databases">
        <title>Genome Sequence of the Profundibacterium mesophilum strain KAUST100406-0324T from Red Sea, a novel genus in the family Rhodobacteraceae.</title>
        <authorList>
            <person name="Essack M."/>
            <person name="Alam I."/>
            <person name="Lafi F."/>
            <person name="Alawi W."/>
            <person name="Kamanu F."/>
            <person name="Al-Suwailem A."/>
            <person name="Lee O.O."/>
            <person name="Xu Y."/>
            <person name="Bajic V."/>
            <person name="Qian P.-Y."/>
            <person name="Archer J."/>
        </authorList>
    </citation>
    <scope>NUCLEOTIDE SEQUENCE</scope>
    <source>
        <strain evidence="2">KAUST100406-0324</strain>
    </source>
</reference>
<comment type="caution">
    <text evidence="2">The sequence shown here is derived from an EMBL/GenBank/DDBJ whole genome shotgun (WGS) entry which is preliminary data.</text>
</comment>
<proteinExistence type="predicted"/>
<gene>
    <name evidence="2" type="ORF">PMES_02835</name>
</gene>
<dbReference type="SUPFAM" id="SSF56112">
    <property type="entry name" value="Protein kinase-like (PK-like)"/>
    <property type="match status" value="1"/>
</dbReference>
<keyword evidence="3" id="KW-1185">Reference proteome</keyword>
<organism evidence="2 3">
    <name type="scientific">Profundibacterium mesophilum KAUST100406-0324</name>
    <dbReference type="NCBI Taxonomy" id="1037889"/>
    <lineage>
        <taxon>Bacteria</taxon>
        <taxon>Pseudomonadati</taxon>
        <taxon>Pseudomonadota</taxon>
        <taxon>Alphaproteobacteria</taxon>
        <taxon>Rhodobacterales</taxon>
        <taxon>Roseobacteraceae</taxon>
        <taxon>Profundibacterium</taxon>
    </lineage>
</organism>
<evidence type="ECO:0000313" key="3">
    <source>
        <dbReference type="Proteomes" id="UP000698242"/>
    </source>
</evidence>
<feature type="domain" description="Aminoglycoside phosphotransferase" evidence="1">
    <location>
        <begin position="163"/>
        <end position="238"/>
    </location>
</feature>
<dbReference type="InterPro" id="IPR002575">
    <property type="entry name" value="Aminoglycoside_PTrfase"/>
</dbReference>
<name>A0A921TDW3_9RHOB</name>
<evidence type="ECO:0000259" key="1">
    <source>
        <dbReference type="Pfam" id="PF01636"/>
    </source>
</evidence>
<sequence length="299" mass="33342">MISHSVETIRASLSSRYERMIEPGQIVAVGNGAFKDDVADATLKFLAPTPEGAPGFLILSGPGNPDLVARAVRSINEARSEVSPQIAAPILPAVLEGTISGMSFALWPRSRSLDEGGKVKRLIRRRLYAGAILDWNADLVRQTLLPGLAQTFQDDLHVIANDDLFPQEMRRDADRAATRLARGEWTPRHALHHGDFWSGNILLPQRGTGRAFHVIDWAGMQRRGYPFYDLARMSQSLRIGRRQHHRHVEKLRAIVDCAPRDVTSYMLSALGHIGRNLEHFPPERYRAMAIDIYGTMNAA</sequence>
<protein>
    <submittedName>
        <fullName evidence="2">Phosphotransferase enzyme family domain containing protein</fullName>
    </submittedName>
</protein>